<name>A0A8H5HIW2_9AGAR</name>
<dbReference type="AlphaFoldDB" id="A0A8H5HIW2"/>
<evidence type="ECO:0000313" key="2">
    <source>
        <dbReference type="Proteomes" id="UP000565441"/>
    </source>
</evidence>
<organism evidence="1 2">
    <name type="scientific">Tricholomella constricta</name>
    <dbReference type="NCBI Taxonomy" id="117010"/>
    <lineage>
        <taxon>Eukaryota</taxon>
        <taxon>Fungi</taxon>
        <taxon>Dikarya</taxon>
        <taxon>Basidiomycota</taxon>
        <taxon>Agaricomycotina</taxon>
        <taxon>Agaricomycetes</taxon>
        <taxon>Agaricomycetidae</taxon>
        <taxon>Agaricales</taxon>
        <taxon>Tricholomatineae</taxon>
        <taxon>Lyophyllaceae</taxon>
        <taxon>Tricholomella</taxon>
    </lineage>
</organism>
<proteinExistence type="predicted"/>
<comment type="caution">
    <text evidence="1">The sequence shown here is derived from an EMBL/GenBank/DDBJ whole genome shotgun (WGS) entry which is preliminary data.</text>
</comment>
<reference evidence="1 2" key="1">
    <citation type="journal article" date="2020" name="ISME J.">
        <title>Uncovering the hidden diversity of litter-decomposition mechanisms in mushroom-forming fungi.</title>
        <authorList>
            <person name="Floudas D."/>
            <person name="Bentzer J."/>
            <person name="Ahren D."/>
            <person name="Johansson T."/>
            <person name="Persson P."/>
            <person name="Tunlid A."/>
        </authorList>
    </citation>
    <scope>NUCLEOTIDE SEQUENCE [LARGE SCALE GENOMIC DNA]</scope>
    <source>
        <strain evidence="1 2">CBS 661.87</strain>
    </source>
</reference>
<gene>
    <name evidence="1" type="ORF">D9615_003168</name>
</gene>
<protein>
    <submittedName>
        <fullName evidence="1">Uncharacterized protein</fullName>
    </submittedName>
</protein>
<sequence length="82" mass="8900">MLNKLLNVPRAANKEHKRQIVQLLNETPVLSEYAYAPTCFQATQFSLVADQDDPFAPPDYPQAIRDGAVDVESAAIVASLGG</sequence>
<evidence type="ECO:0000313" key="1">
    <source>
        <dbReference type="EMBL" id="KAF5384177.1"/>
    </source>
</evidence>
<dbReference type="Proteomes" id="UP000565441">
    <property type="component" value="Unassembled WGS sequence"/>
</dbReference>
<accession>A0A8H5HIW2</accession>
<keyword evidence="2" id="KW-1185">Reference proteome</keyword>
<dbReference type="EMBL" id="JAACJP010000005">
    <property type="protein sequence ID" value="KAF5384177.1"/>
    <property type="molecule type" value="Genomic_DNA"/>
</dbReference>